<proteinExistence type="predicted"/>
<dbReference type="EMBL" id="VLKG01000004">
    <property type="protein sequence ID" value="TWH76013.1"/>
    <property type="molecule type" value="Genomic_DNA"/>
</dbReference>
<dbReference type="AlphaFoldDB" id="A0A562IYS6"/>
<dbReference type="PANTHER" id="PTHR21496">
    <property type="entry name" value="FERREDOXIN-RELATED"/>
    <property type="match status" value="1"/>
</dbReference>
<evidence type="ECO:0000256" key="1">
    <source>
        <dbReference type="ARBA" id="ARBA00022714"/>
    </source>
</evidence>
<gene>
    <name evidence="6" type="ORF">LX59_01523</name>
</gene>
<dbReference type="Proteomes" id="UP000319627">
    <property type="component" value="Unassembled WGS sequence"/>
</dbReference>
<evidence type="ECO:0000313" key="7">
    <source>
        <dbReference type="Proteomes" id="UP000319627"/>
    </source>
</evidence>
<dbReference type="InterPro" id="IPR036922">
    <property type="entry name" value="Rieske_2Fe-2S_sf"/>
</dbReference>
<dbReference type="Pfam" id="PF00355">
    <property type="entry name" value="Rieske"/>
    <property type="match status" value="1"/>
</dbReference>
<dbReference type="NCBIfam" id="NF007422">
    <property type="entry name" value="PRK09965.1"/>
    <property type="match status" value="1"/>
</dbReference>
<reference evidence="6 7" key="1">
    <citation type="submission" date="2019-07" db="EMBL/GenBank/DDBJ databases">
        <title>Genomic Encyclopedia of Type Strains, Phase I: the one thousand microbial genomes (KMG-I) project.</title>
        <authorList>
            <person name="Kyrpides N."/>
        </authorList>
    </citation>
    <scope>NUCLEOTIDE SEQUENCE [LARGE SCALE GENOMIC DNA]</scope>
    <source>
        <strain evidence="6 7">DSM 375</strain>
    </source>
</reference>
<dbReference type="GO" id="GO:0051213">
    <property type="term" value="F:dioxygenase activity"/>
    <property type="evidence" value="ECO:0007669"/>
    <property type="project" value="UniProtKB-KW"/>
</dbReference>
<dbReference type="NCBIfam" id="NF042948">
    <property type="entry name" value="3PPDioc_HcaC"/>
    <property type="match status" value="1"/>
</dbReference>
<evidence type="ECO:0000256" key="4">
    <source>
        <dbReference type="ARBA" id="ARBA00023014"/>
    </source>
</evidence>
<name>A0A562IYS6_9GAMM</name>
<evidence type="ECO:0000259" key="5">
    <source>
        <dbReference type="PROSITE" id="PS51296"/>
    </source>
</evidence>
<protein>
    <submittedName>
        <fullName evidence="6">3-phenylpropionate/trans-cinnamate dioxygenase ferredoxin subunit</fullName>
    </submittedName>
</protein>
<keyword evidence="6" id="KW-0560">Oxidoreductase</keyword>
<keyword evidence="6" id="KW-0223">Dioxygenase</keyword>
<dbReference type="SUPFAM" id="SSF50022">
    <property type="entry name" value="ISP domain"/>
    <property type="match status" value="1"/>
</dbReference>
<keyword evidence="1" id="KW-0001">2Fe-2S</keyword>
<comment type="caution">
    <text evidence="6">The sequence shown here is derived from an EMBL/GenBank/DDBJ whole genome shotgun (WGS) entry which is preliminary data.</text>
</comment>
<dbReference type="CDD" id="cd03528">
    <property type="entry name" value="Rieske_RO_ferredoxin"/>
    <property type="match status" value="1"/>
</dbReference>
<evidence type="ECO:0000313" key="6">
    <source>
        <dbReference type="EMBL" id="TWH76013.1"/>
    </source>
</evidence>
<dbReference type="InterPro" id="IPR017941">
    <property type="entry name" value="Rieske_2Fe-2S"/>
</dbReference>
<sequence length="107" mass="11523">MARVHVCSVTELPSGESLRVDTQPAVALFHVGEDFYAVADLCTHATASISEGYLDDHDSTVECPIHTARFCLKTGAALCQPATEPLQTFPVVVEDGEIYLDMPEEAA</sequence>
<organism evidence="6 7">
    <name type="scientific">Azomonas agilis</name>
    <dbReference type="NCBI Taxonomy" id="116849"/>
    <lineage>
        <taxon>Bacteria</taxon>
        <taxon>Pseudomonadati</taxon>
        <taxon>Pseudomonadota</taxon>
        <taxon>Gammaproteobacteria</taxon>
        <taxon>Pseudomonadales</taxon>
        <taxon>Pseudomonadaceae</taxon>
        <taxon>Azomonas</taxon>
    </lineage>
</organism>
<accession>A0A562IYS6</accession>
<dbReference type="PANTHER" id="PTHR21496:SF23">
    <property type="entry name" value="3-PHENYLPROPIONATE_CINNAMIC ACID DIOXYGENASE FERREDOXIN SUBUNIT"/>
    <property type="match status" value="1"/>
</dbReference>
<dbReference type="PROSITE" id="PS51296">
    <property type="entry name" value="RIESKE"/>
    <property type="match status" value="1"/>
</dbReference>
<dbReference type="RefSeq" id="WP_144571233.1">
    <property type="nucleotide sequence ID" value="NZ_VLKG01000004.1"/>
</dbReference>
<dbReference type="InterPro" id="IPR053387">
    <property type="entry name" value="Ring-hydroxylating_fd"/>
</dbReference>
<keyword evidence="3" id="KW-0408">Iron</keyword>
<dbReference type="GO" id="GO:0051537">
    <property type="term" value="F:2 iron, 2 sulfur cluster binding"/>
    <property type="evidence" value="ECO:0007669"/>
    <property type="project" value="UniProtKB-KW"/>
</dbReference>
<keyword evidence="4" id="KW-0411">Iron-sulfur</keyword>
<dbReference type="GO" id="GO:0046872">
    <property type="term" value="F:metal ion binding"/>
    <property type="evidence" value="ECO:0007669"/>
    <property type="project" value="UniProtKB-KW"/>
</dbReference>
<dbReference type="Gene3D" id="2.102.10.10">
    <property type="entry name" value="Rieske [2Fe-2S] iron-sulphur domain"/>
    <property type="match status" value="1"/>
</dbReference>
<keyword evidence="2" id="KW-0479">Metal-binding</keyword>
<evidence type="ECO:0000256" key="2">
    <source>
        <dbReference type="ARBA" id="ARBA00022723"/>
    </source>
</evidence>
<evidence type="ECO:0000256" key="3">
    <source>
        <dbReference type="ARBA" id="ARBA00023004"/>
    </source>
</evidence>
<keyword evidence="7" id="KW-1185">Reference proteome</keyword>
<feature type="domain" description="Rieske" evidence="5">
    <location>
        <begin position="4"/>
        <end position="100"/>
    </location>
</feature>
<dbReference type="OrthoDB" id="9800167at2"/>